<dbReference type="Proteomes" id="UP001458880">
    <property type="component" value="Unassembled WGS sequence"/>
</dbReference>
<sequence>MSPGLEGDERGLVANGKVLNNLRYADDTTLIAKSKGLEGDERGLVANGTTTKHSTHHKKKFSGLDVFVNISPKRVLNSAGLDII</sequence>
<comment type="caution">
    <text evidence="1">The sequence shown here is derived from an EMBL/GenBank/DDBJ whole genome shotgun (WGS) entry which is preliminary data.</text>
</comment>
<proteinExistence type="predicted"/>
<evidence type="ECO:0000313" key="2">
    <source>
        <dbReference type="Proteomes" id="UP001458880"/>
    </source>
</evidence>
<accession>A0AAW1ICZ8</accession>
<evidence type="ECO:0000313" key="1">
    <source>
        <dbReference type="EMBL" id="KAK9687140.1"/>
    </source>
</evidence>
<name>A0AAW1ICZ8_POPJA</name>
<protein>
    <recommendedName>
        <fullName evidence="3">Reverse transcriptase domain-containing protein</fullName>
    </recommendedName>
</protein>
<gene>
    <name evidence="1" type="ORF">QE152_g36669</name>
</gene>
<dbReference type="AlphaFoldDB" id="A0AAW1ICZ8"/>
<dbReference type="EMBL" id="JASPKY010000659">
    <property type="protein sequence ID" value="KAK9687140.1"/>
    <property type="molecule type" value="Genomic_DNA"/>
</dbReference>
<organism evidence="1 2">
    <name type="scientific">Popillia japonica</name>
    <name type="common">Japanese beetle</name>
    <dbReference type="NCBI Taxonomy" id="7064"/>
    <lineage>
        <taxon>Eukaryota</taxon>
        <taxon>Metazoa</taxon>
        <taxon>Ecdysozoa</taxon>
        <taxon>Arthropoda</taxon>
        <taxon>Hexapoda</taxon>
        <taxon>Insecta</taxon>
        <taxon>Pterygota</taxon>
        <taxon>Neoptera</taxon>
        <taxon>Endopterygota</taxon>
        <taxon>Coleoptera</taxon>
        <taxon>Polyphaga</taxon>
        <taxon>Scarabaeiformia</taxon>
        <taxon>Scarabaeidae</taxon>
        <taxon>Rutelinae</taxon>
        <taxon>Popillia</taxon>
    </lineage>
</organism>
<evidence type="ECO:0008006" key="3">
    <source>
        <dbReference type="Google" id="ProtNLM"/>
    </source>
</evidence>
<keyword evidence="2" id="KW-1185">Reference proteome</keyword>
<reference evidence="1 2" key="1">
    <citation type="journal article" date="2024" name="BMC Genomics">
        <title>De novo assembly and annotation of Popillia japonica's genome with initial clues to its potential as an invasive pest.</title>
        <authorList>
            <person name="Cucini C."/>
            <person name="Boschi S."/>
            <person name="Funari R."/>
            <person name="Cardaioli E."/>
            <person name="Iannotti N."/>
            <person name="Marturano G."/>
            <person name="Paoli F."/>
            <person name="Bruttini M."/>
            <person name="Carapelli A."/>
            <person name="Frati F."/>
            <person name="Nardi F."/>
        </authorList>
    </citation>
    <scope>NUCLEOTIDE SEQUENCE [LARGE SCALE GENOMIC DNA]</scope>
    <source>
        <strain evidence="1">DMR45628</strain>
    </source>
</reference>